<name>A0A3B5MGN4_9TELE</name>
<dbReference type="Proteomes" id="UP000261380">
    <property type="component" value="Unplaced"/>
</dbReference>
<protein>
    <submittedName>
        <fullName evidence="1">Uncharacterized protein</fullName>
    </submittedName>
</protein>
<dbReference type="AlphaFoldDB" id="A0A3B5MGN4"/>
<keyword evidence="2" id="KW-1185">Reference proteome</keyword>
<reference evidence="1" key="2">
    <citation type="submission" date="2025-09" db="UniProtKB">
        <authorList>
            <consortium name="Ensembl"/>
        </authorList>
    </citation>
    <scope>IDENTIFICATION</scope>
</reference>
<dbReference type="Ensembl" id="ENSXCOT00000018985.1">
    <property type="protein sequence ID" value="ENSXCOP00000018749.1"/>
    <property type="gene ID" value="ENSXCOG00000014112.1"/>
</dbReference>
<sequence>MYAVKFRTLDVYIQSVVSSLRPSCECHLQYFYQQLWVYYRNYHGLQTQRVSTAKLERPSIGVQRIPRQLPGPGSFHAGLDLET</sequence>
<accession>A0A3B5MGN4</accession>
<evidence type="ECO:0000313" key="1">
    <source>
        <dbReference type="Ensembl" id="ENSXCOP00000018749.1"/>
    </source>
</evidence>
<reference evidence="1" key="1">
    <citation type="submission" date="2025-08" db="UniProtKB">
        <authorList>
            <consortium name="Ensembl"/>
        </authorList>
    </citation>
    <scope>IDENTIFICATION</scope>
</reference>
<evidence type="ECO:0000313" key="2">
    <source>
        <dbReference type="Proteomes" id="UP000261380"/>
    </source>
</evidence>
<proteinExistence type="predicted"/>
<organism evidence="1 2">
    <name type="scientific">Xiphophorus couchianus</name>
    <name type="common">Monterrey platyfish</name>
    <dbReference type="NCBI Taxonomy" id="32473"/>
    <lineage>
        <taxon>Eukaryota</taxon>
        <taxon>Metazoa</taxon>
        <taxon>Chordata</taxon>
        <taxon>Craniata</taxon>
        <taxon>Vertebrata</taxon>
        <taxon>Euteleostomi</taxon>
        <taxon>Actinopterygii</taxon>
        <taxon>Neopterygii</taxon>
        <taxon>Teleostei</taxon>
        <taxon>Neoteleostei</taxon>
        <taxon>Acanthomorphata</taxon>
        <taxon>Ovalentaria</taxon>
        <taxon>Atherinomorphae</taxon>
        <taxon>Cyprinodontiformes</taxon>
        <taxon>Poeciliidae</taxon>
        <taxon>Poeciliinae</taxon>
        <taxon>Xiphophorus</taxon>
    </lineage>
</organism>